<feature type="transmembrane region" description="Helical" evidence="1">
    <location>
        <begin position="43"/>
        <end position="63"/>
    </location>
</feature>
<evidence type="ECO:0008006" key="4">
    <source>
        <dbReference type="Google" id="ProtNLM"/>
    </source>
</evidence>
<evidence type="ECO:0000313" key="2">
    <source>
        <dbReference type="EMBL" id="RKF36825.1"/>
    </source>
</evidence>
<gene>
    <name evidence="2" type="ORF">BCY89_03890</name>
</gene>
<feature type="transmembrane region" description="Helical" evidence="1">
    <location>
        <begin position="12"/>
        <end position="31"/>
    </location>
</feature>
<sequence>MQRLYKRRKAIFNVGRLTVSFIGSYILLAYGEPEGFFKVFLEPGFLLQLALNTAGFYLLSLLISRLMGQKIPLISRLKYSARSWFLLLLKGIFIPSIALIVLSYIYFWIHGQQFNFINNLKVIFPISFLMMMVFFGFELTILGIYYGTVLARNLNINQVKKTKRQEQKDEGILLENEFDFSPYLLIELEERRVIGLDADALSHKLPYSTLKEVKELLAGDNRFFATGIWLLQHKGIGSIEREVNSRNWKVYLKKPCVGYLKVNKNDQKRFVSWYELCEKLEEEKRNTR</sequence>
<feature type="transmembrane region" description="Helical" evidence="1">
    <location>
        <begin position="84"/>
        <end position="109"/>
    </location>
</feature>
<proteinExistence type="predicted"/>
<evidence type="ECO:0000256" key="1">
    <source>
        <dbReference type="SAM" id="Phobius"/>
    </source>
</evidence>
<protein>
    <recommendedName>
        <fullName evidence="4">HTH LytTR-type domain-containing protein</fullName>
    </recommendedName>
</protein>
<dbReference type="Proteomes" id="UP000286402">
    <property type="component" value="Unassembled WGS sequence"/>
</dbReference>
<keyword evidence="1" id="KW-1133">Transmembrane helix</keyword>
<feature type="transmembrane region" description="Helical" evidence="1">
    <location>
        <begin position="129"/>
        <end position="151"/>
    </location>
</feature>
<accession>A0A420FV37</accession>
<dbReference type="AlphaFoldDB" id="A0A420FV37"/>
<dbReference type="EMBL" id="MCAQ01000012">
    <property type="protein sequence ID" value="RKF36825.1"/>
    <property type="molecule type" value="Genomic_DNA"/>
</dbReference>
<name>A0A420FV37_9SPHI</name>
<keyword evidence="3" id="KW-1185">Reference proteome</keyword>
<keyword evidence="1" id="KW-0812">Transmembrane</keyword>
<organism evidence="2 3">
    <name type="scientific">Sphingobacterium siyangense</name>
    <dbReference type="NCBI Taxonomy" id="459529"/>
    <lineage>
        <taxon>Bacteria</taxon>
        <taxon>Pseudomonadati</taxon>
        <taxon>Bacteroidota</taxon>
        <taxon>Sphingobacteriia</taxon>
        <taxon>Sphingobacteriales</taxon>
        <taxon>Sphingobacteriaceae</taxon>
        <taxon>Sphingobacterium</taxon>
    </lineage>
</organism>
<keyword evidence="1" id="KW-0472">Membrane</keyword>
<evidence type="ECO:0000313" key="3">
    <source>
        <dbReference type="Proteomes" id="UP000286402"/>
    </source>
</evidence>
<dbReference type="RefSeq" id="WP_120333974.1">
    <property type="nucleotide sequence ID" value="NZ_MCAQ01000012.1"/>
</dbReference>
<comment type="caution">
    <text evidence="2">The sequence shown here is derived from an EMBL/GenBank/DDBJ whole genome shotgun (WGS) entry which is preliminary data.</text>
</comment>
<reference evidence="2 3" key="1">
    <citation type="submission" date="2016-07" db="EMBL/GenBank/DDBJ databases">
        <title>Genome analysis of Sphingobacterium siyangense T12B17.</title>
        <authorList>
            <person name="Xu D."/>
            <person name="Su Y."/>
            <person name="Zheng S."/>
        </authorList>
    </citation>
    <scope>NUCLEOTIDE SEQUENCE [LARGE SCALE GENOMIC DNA]</scope>
    <source>
        <strain evidence="2 3">T12B17</strain>
    </source>
</reference>